<dbReference type="EMBL" id="CP025760">
    <property type="protein sequence ID" value="KGB74954.1"/>
    <property type="molecule type" value="Genomic_DNA"/>
</dbReference>
<dbReference type="GeneID" id="88177011"/>
<dbReference type="Proteomes" id="UP000029445">
    <property type="component" value="Chromosome 2"/>
</dbReference>
<dbReference type="PANTHER" id="PTHR10334">
    <property type="entry name" value="CYSTEINE-RICH SECRETORY PROTEIN-RELATED"/>
    <property type="match status" value="1"/>
</dbReference>
<feature type="chain" id="PRO_5001907503" description="SCP domain-containing protein" evidence="1">
    <location>
        <begin position="21"/>
        <end position="258"/>
    </location>
</feature>
<gene>
    <name evidence="3" type="ORF">CNBG_0792</name>
</gene>
<reference evidence="3 4" key="1">
    <citation type="journal article" date="2011" name="MBio">
        <title>Genome variation in Cryptococcus gattii, an emerging pathogen of immunocompetent hosts.</title>
        <authorList>
            <person name="D'Souza C.A."/>
            <person name="Kronstad J.W."/>
            <person name="Taylor G."/>
            <person name="Warren R."/>
            <person name="Yuen M."/>
            <person name="Hu G."/>
            <person name="Jung W.H."/>
            <person name="Sham A."/>
            <person name="Kidd S.E."/>
            <person name="Tangen K."/>
            <person name="Lee N."/>
            <person name="Zeilmaker T."/>
            <person name="Sawkins J."/>
            <person name="McVicker G."/>
            <person name="Shah S."/>
            <person name="Gnerre S."/>
            <person name="Griggs A."/>
            <person name="Zeng Q."/>
            <person name="Bartlett K."/>
            <person name="Li W."/>
            <person name="Wang X."/>
            <person name="Heitman J."/>
            <person name="Stajich J.E."/>
            <person name="Fraser J.A."/>
            <person name="Meyer W."/>
            <person name="Carter D."/>
            <person name="Schein J."/>
            <person name="Krzywinski M."/>
            <person name="Kwon-Chung K.J."/>
            <person name="Varma A."/>
            <person name="Wang J."/>
            <person name="Brunham R."/>
            <person name="Fyfe M."/>
            <person name="Ouellette B.F."/>
            <person name="Siddiqui A."/>
            <person name="Marra M."/>
            <person name="Jones S."/>
            <person name="Holt R."/>
            <person name="Birren B.W."/>
            <person name="Galagan J.E."/>
            <person name="Cuomo C.A."/>
        </authorList>
    </citation>
    <scope>NUCLEOTIDE SEQUENCE [LARGE SCALE GENOMIC DNA]</scope>
    <source>
        <strain evidence="3 4">R265</strain>
    </source>
</reference>
<dbReference type="InterPro" id="IPR001283">
    <property type="entry name" value="CRISP-related"/>
</dbReference>
<evidence type="ECO:0000256" key="1">
    <source>
        <dbReference type="SAM" id="SignalP"/>
    </source>
</evidence>
<name>A0A095C5C9_CRYD2</name>
<evidence type="ECO:0000259" key="2">
    <source>
        <dbReference type="SMART" id="SM00198"/>
    </source>
</evidence>
<accession>A0A095C5C9</accession>
<dbReference type="RefSeq" id="XP_062880927.1">
    <property type="nucleotide sequence ID" value="XM_063024857.1"/>
</dbReference>
<dbReference type="VEuPathDB" id="FungiDB:CNBG_0792"/>
<dbReference type="SUPFAM" id="SSF55797">
    <property type="entry name" value="PR-1-like"/>
    <property type="match status" value="1"/>
</dbReference>
<dbReference type="SMART" id="SM00198">
    <property type="entry name" value="SCP"/>
    <property type="match status" value="1"/>
</dbReference>
<feature type="signal peptide" evidence="1">
    <location>
        <begin position="1"/>
        <end position="20"/>
    </location>
</feature>
<reference evidence="3 4" key="2">
    <citation type="journal article" date="2018" name="Proc. Natl. Acad. Sci.">
        <title>RNAi is a critical determinant of centromere evolution in closely related fungi.</title>
        <authorList>
            <person name="Yadav V."/>
            <person name="Sun S."/>
            <person name="Billmyre R.B."/>
            <person name="Thimmappa B.C."/>
            <person name="Shea T."/>
            <person name="Lintner R."/>
            <person name="Bakkeren G."/>
            <person name="Cuomo C.A."/>
            <person name="Heitman J."/>
            <person name="Sanyal K."/>
        </authorList>
    </citation>
    <scope>NUCLEOTIDE SEQUENCE [LARGE SCALE GENOMIC DNA]</scope>
    <source>
        <strain evidence="3 4">R265</strain>
    </source>
</reference>
<dbReference type="PRINTS" id="PR00837">
    <property type="entry name" value="V5TPXLIKE"/>
</dbReference>
<evidence type="ECO:0000313" key="4">
    <source>
        <dbReference type="Proteomes" id="UP000029445"/>
    </source>
</evidence>
<keyword evidence="1" id="KW-0732">Signal</keyword>
<protein>
    <recommendedName>
        <fullName evidence="2">SCP domain-containing protein</fullName>
    </recommendedName>
</protein>
<dbReference type="OrthoDB" id="337038at2759"/>
<feature type="domain" description="SCP" evidence="2">
    <location>
        <begin position="119"/>
        <end position="250"/>
    </location>
</feature>
<dbReference type="STRING" id="294750.A0A095C5C9"/>
<sequence length="258" mass="26242">MLFSVSTLSFLLTALSTSSALPASKDCYRKHHADNGTTALAANVTASPTSIQSMGDAVFANLQAAASSSVVSTSGASGGSETAQTAAQTNLTPSSSSALSAASLTAAAPTNSSSSTASNDSQTFLDLHNNFRTLYDADAVTWNDTLASYASEAASSCKFAHTGGPYGENLASGVGGGYNITTGFNSWTNEASDYDSSNPQPSHFTQVVWKSTTQIGCAVTNCADGTLFTGYGADSVYIICEYYPPGNVIGAFASNVAA</sequence>
<dbReference type="AlphaFoldDB" id="A0A095C5C9"/>
<dbReference type="InterPro" id="IPR035940">
    <property type="entry name" value="CAP_sf"/>
</dbReference>
<dbReference type="HOGENOM" id="CLU_035730_3_3_1"/>
<dbReference type="Gene3D" id="3.40.33.10">
    <property type="entry name" value="CAP"/>
    <property type="match status" value="1"/>
</dbReference>
<proteinExistence type="predicted"/>
<dbReference type="InterPro" id="IPR014044">
    <property type="entry name" value="CAP_dom"/>
</dbReference>
<dbReference type="KEGG" id="cdeu:CNBG_0792"/>
<organism evidence="3 4">
    <name type="scientific">Cryptococcus deuterogattii (strain R265)</name>
    <name type="common">Cryptococcus gattii VGII (strain R265)</name>
    <dbReference type="NCBI Taxonomy" id="294750"/>
    <lineage>
        <taxon>Eukaryota</taxon>
        <taxon>Fungi</taxon>
        <taxon>Dikarya</taxon>
        <taxon>Basidiomycota</taxon>
        <taxon>Agaricomycotina</taxon>
        <taxon>Tremellomycetes</taxon>
        <taxon>Tremellales</taxon>
        <taxon>Cryptococcaceae</taxon>
        <taxon>Cryptococcus</taxon>
        <taxon>Cryptococcus gattii species complex</taxon>
    </lineage>
</organism>
<keyword evidence="4" id="KW-1185">Reference proteome</keyword>
<dbReference type="Pfam" id="PF00188">
    <property type="entry name" value="CAP"/>
    <property type="match status" value="1"/>
</dbReference>
<evidence type="ECO:0000313" key="3">
    <source>
        <dbReference type="EMBL" id="KGB74954.1"/>
    </source>
</evidence>
<dbReference type="OMA" id="NHNVHRS"/>